<dbReference type="GO" id="GO:0016866">
    <property type="term" value="F:intramolecular transferase activity"/>
    <property type="evidence" value="ECO:0007669"/>
    <property type="project" value="InterPro"/>
</dbReference>
<dbReference type="Gene3D" id="3.20.20.240">
    <property type="entry name" value="Methylmalonyl-CoA mutase"/>
    <property type="match status" value="1"/>
</dbReference>
<dbReference type="SUPFAM" id="SSF51703">
    <property type="entry name" value="Cobalamin (vitamin B12)-dependent enzymes"/>
    <property type="match status" value="1"/>
</dbReference>
<sequence>MDAHTVLNDGFPAVDRSEWEALAEAGLQDRTLASLTTTTADGIEIAPVYAGDRCAGDTDGHAGGPVGLPGTGDRTRGSRAAGRTVTGWDVRALVADHSVAAANATVLDELARGSTSVLLDVRAIGIESLDDLDAVLAGVHLEMATLALLPGPDGVTAASWLLDLWERRSTL</sequence>
<gene>
    <name evidence="2" type="ORF">METZ01_LOCUS460441</name>
</gene>
<reference evidence="2" key="1">
    <citation type="submission" date="2018-05" db="EMBL/GenBank/DDBJ databases">
        <authorList>
            <person name="Lanie J.A."/>
            <person name="Ng W.-L."/>
            <person name="Kazmierczak K.M."/>
            <person name="Andrzejewski T.M."/>
            <person name="Davidsen T.M."/>
            <person name="Wayne K.J."/>
            <person name="Tettelin H."/>
            <person name="Glass J.I."/>
            <person name="Rusch D."/>
            <person name="Podicherti R."/>
            <person name="Tsui H.-C.T."/>
            <person name="Winkler M.E."/>
        </authorList>
    </citation>
    <scope>NUCLEOTIDE SEQUENCE</scope>
</reference>
<evidence type="ECO:0000313" key="2">
    <source>
        <dbReference type="EMBL" id="SVE07587.1"/>
    </source>
</evidence>
<feature type="region of interest" description="Disordered" evidence="1">
    <location>
        <begin position="60"/>
        <end position="79"/>
    </location>
</feature>
<accession>A0A383AIB7</accession>
<dbReference type="GO" id="GO:0031419">
    <property type="term" value="F:cobalamin binding"/>
    <property type="evidence" value="ECO:0007669"/>
    <property type="project" value="InterPro"/>
</dbReference>
<feature type="compositionally biased region" description="Gly residues" evidence="1">
    <location>
        <begin position="61"/>
        <end position="70"/>
    </location>
</feature>
<evidence type="ECO:0000256" key="1">
    <source>
        <dbReference type="SAM" id="MobiDB-lite"/>
    </source>
</evidence>
<dbReference type="EMBL" id="UINC01192442">
    <property type="protein sequence ID" value="SVE07587.1"/>
    <property type="molecule type" value="Genomic_DNA"/>
</dbReference>
<proteinExistence type="predicted"/>
<dbReference type="AlphaFoldDB" id="A0A383AIB7"/>
<feature type="non-terminal residue" evidence="2">
    <location>
        <position position="171"/>
    </location>
</feature>
<dbReference type="InterPro" id="IPR016176">
    <property type="entry name" value="Cbl-dep_enz_cat"/>
</dbReference>
<organism evidence="2">
    <name type="scientific">marine metagenome</name>
    <dbReference type="NCBI Taxonomy" id="408172"/>
    <lineage>
        <taxon>unclassified sequences</taxon>
        <taxon>metagenomes</taxon>
        <taxon>ecological metagenomes</taxon>
    </lineage>
</organism>
<name>A0A383AIB7_9ZZZZ</name>
<protein>
    <submittedName>
        <fullName evidence="2">Uncharacterized protein</fullName>
    </submittedName>
</protein>